<accession>A0A8J5SKX8</accession>
<protein>
    <submittedName>
        <fullName evidence="1">Uncharacterized protein</fullName>
    </submittedName>
</protein>
<reference evidence="1" key="1">
    <citation type="journal article" date="2021" name="bioRxiv">
        <title>Whole Genome Assembly and Annotation of Northern Wild Rice, Zizania palustris L., Supports a Whole Genome Duplication in the Zizania Genus.</title>
        <authorList>
            <person name="Haas M."/>
            <person name="Kono T."/>
            <person name="Macchietto M."/>
            <person name="Millas R."/>
            <person name="McGilp L."/>
            <person name="Shao M."/>
            <person name="Duquette J."/>
            <person name="Hirsch C.N."/>
            <person name="Kimball J."/>
        </authorList>
    </citation>
    <scope>NUCLEOTIDE SEQUENCE</scope>
    <source>
        <tissue evidence="1">Fresh leaf tissue</tissue>
    </source>
</reference>
<proteinExistence type="predicted"/>
<evidence type="ECO:0000313" key="1">
    <source>
        <dbReference type="EMBL" id="KAG8062545.1"/>
    </source>
</evidence>
<evidence type="ECO:0000313" key="2">
    <source>
        <dbReference type="Proteomes" id="UP000729402"/>
    </source>
</evidence>
<gene>
    <name evidence="1" type="ORF">GUJ93_ZPchr0003g17279</name>
</gene>
<dbReference type="EMBL" id="JAAALK010000286">
    <property type="protein sequence ID" value="KAG8062545.1"/>
    <property type="molecule type" value="Genomic_DNA"/>
</dbReference>
<dbReference type="AlphaFoldDB" id="A0A8J5SKX8"/>
<dbReference type="Proteomes" id="UP000729402">
    <property type="component" value="Unassembled WGS sequence"/>
</dbReference>
<organism evidence="1 2">
    <name type="scientific">Zizania palustris</name>
    <name type="common">Northern wild rice</name>
    <dbReference type="NCBI Taxonomy" id="103762"/>
    <lineage>
        <taxon>Eukaryota</taxon>
        <taxon>Viridiplantae</taxon>
        <taxon>Streptophyta</taxon>
        <taxon>Embryophyta</taxon>
        <taxon>Tracheophyta</taxon>
        <taxon>Spermatophyta</taxon>
        <taxon>Magnoliopsida</taxon>
        <taxon>Liliopsida</taxon>
        <taxon>Poales</taxon>
        <taxon>Poaceae</taxon>
        <taxon>BOP clade</taxon>
        <taxon>Oryzoideae</taxon>
        <taxon>Oryzeae</taxon>
        <taxon>Zizaniinae</taxon>
        <taxon>Zizania</taxon>
    </lineage>
</organism>
<comment type="caution">
    <text evidence="1">The sequence shown here is derived from an EMBL/GenBank/DDBJ whole genome shotgun (WGS) entry which is preliminary data.</text>
</comment>
<name>A0A8J5SKX8_ZIZPA</name>
<sequence length="149" mass="15881">MPRPAGTVTDDVAFDPIAGAAASVDGEKNCAKSTRGVAAYCTTALFFSCPVKRFGFHGYFHCKKAQNHMLQFALHSISGSLTPCACVDSEQPQEPIPFYPISDAASSVFVAMPNTCAGLFWRRVVRNPGAVSAIACSMLPPQLRPPADE</sequence>
<reference evidence="1" key="2">
    <citation type="submission" date="2021-02" db="EMBL/GenBank/DDBJ databases">
        <authorList>
            <person name="Kimball J.A."/>
            <person name="Haas M.W."/>
            <person name="Macchietto M."/>
            <person name="Kono T."/>
            <person name="Duquette J."/>
            <person name="Shao M."/>
        </authorList>
    </citation>
    <scope>NUCLEOTIDE SEQUENCE</scope>
    <source>
        <tissue evidence="1">Fresh leaf tissue</tissue>
    </source>
</reference>
<keyword evidence="2" id="KW-1185">Reference proteome</keyword>